<feature type="compositionally biased region" description="Low complexity" evidence="1">
    <location>
        <begin position="53"/>
        <end position="73"/>
    </location>
</feature>
<evidence type="ECO:0000256" key="1">
    <source>
        <dbReference type="SAM" id="MobiDB-lite"/>
    </source>
</evidence>
<feature type="compositionally biased region" description="Low complexity" evidence="1">
    <location>
        <begin position="262"/>
        <end position="274"/>
    </location>
</feature>
<name>A0A1B7TB14_9ASCO</name>
<reference evidence="3" key="1">
    <citation type="journal article" date="2016" name="Proc. Natl. Acad. Sci. U.S.A.">
        <title>Comparative genomics of biotechnologically important yeasts.</title>
        <authorList>
            <person name="Riley R."/>
            <person name="Haridas S."/>
            <person name="Wolfe K.H."/>
            <person name="Lopes M.R."/>
            <person name="Hittinger C.T."/>
            <person name="Goeker M."/>
            <person name="Salamov A.A."/>
            <person name="Wisecaver J.H."/>
            <person name="Long T.M."/>
            <person name="Calvey C.H."/>
            <person name="Aerts A.L."/>
            <person name="Barry K.W."/>
            <person name="Choi C."/>
            <person name="Clum A."/>
            <person name="Coughlan A.Y."/>
            <person name="Deshpande S."/>
            <person name="Douglass A.P."/>
            <person name="Hanson S.J."/>
            <person name="Klenk H.-P."/>
            <person name="LaButti K.M."/>
            <person name="Lapidus A."/>
            <person name="Lindquist E.A."/>
            <person name="Lipzen A.M."/>
            <person name="Meier-Kolthoff J.P."/>
            <person name="Ohm R.A."/>
            <person name="Otillar R.P."/>
            <person name="Pangilinan J.L."/>
            <person name="Peng Y."/>
            <person name="Rokas A."/>
            <person name="Rosa C.A."/>
            <person name="Scheuner C."/>
            <person name="Sibirny A.A."/>
            <person name="Slot J.C."/>
            <person name="Stielow J.B."/>
            <person name="Sun H."/>
            <person name="Kurtzman C.P."/>
            <person name="Blackwell M."/>
            <person name="Grigoriev I.V."/>
            <person name="Jeffries T.W."/>
        </authorList>
    </citation>
    <scope>NUCLEOTIDE SEQUENCE [LARGE SCALE GENOMIC DNA]</scope>
    <source>
        <strain evidence="3">NRRL Y-1626</strain>
    </source>
</reference>
<feature type="compositionally biased region" description="Low complexity" evidence="1">
    <location>
        <begin position="192"/>
        <end position="218"/>
    </location>
</feature>
<feature type="region of interest" description="Disordered" evidence="1">
    <location>
        <begin position="247"/>
        <end position="287"/>
    </location>
</feature>
<proteinExistence type="predicted"/>
<dbReference type="Proteomes" id="UP000092321">
    <property type="component" value="Unassembled WGS sequence"/>
</dbReference>
<sequence length="914" mass="103499">MGLFNKLFSSNNNSTTAAVTDDSIKKANTNNNTQRKRSSSVSINNIIKKESNLNNNSKTTKTIDHNYNNNKTNYENDKQSLPRLKKAITTGQFPASKIDMKQFLDYWKNENLIMFHGKEDFESKQKTIWPHGKEQLQKKQVPDHDNDLHKLKSCFKKGSLLEHKKRLLMCQQSDCKPPQTKTRSNIAKLFLSKNNNSSNSNSYNDRSGNSSNNSSTSSLIPLRKWSSQPVNNVDKECEYDMLGMQDYYDNEDHPTEKEHSISRSNSLLSVSSSNSDDEYSDSDGLDGMPVISPITSADTSFIHEAHLNKESELQIPPGLENVSIPKHIHFDKTVFSIDPPQQICSKQPRVGEVEVQNGCVIVYNNNNNDNGNEKSSLGMACKDVDGVGKGSHGLTVGGRGVLKILSDGDRENLDKSLEWRYFKDLEKAHLETIRNDNHTSGIYSPMGHSRKSTFKIDMNEAEKVKLEDKDFAIEDDLFPDPCRRVSWRTIYQRVCHLREILPIASIMQQIPIEEDDEEKKEDVNSKDKKNYGDTESNNTTTTKHPFVDFIPMITLKNNKPSVIEILTICDFISCSIIESLSFDMCDLSVDMFSRILDAVSRMIMNLQNSSKKGILSSVKLSFRNTPIDDEGWKIFSKFLSTFNFQDIRISLDISLAPGLKCNVLRKKNIHCTNDKVKRMSLSLNRNKGENITELNDFDYNMTSRNKDWPLFIASIACNTSLKFQQLFINNCGIFSSKRENYSCIVQNFFETVGIKTIELGLSKTDIEELVNVAAKSKKGDPMGLPQNKIAKCEVLSNSLLDKFKNKGVTRFNIRDLLLENNILDDPRIHFAPMQANASKRNILIDHALLDDVDGEAGAGRSFSLRGDEDEIIPIFSKSCSSGDFDDKEFGNSFKGSHEDLLKLNSKNIRDMINH</sequence>
<comment type="caution">
    <text evidence="2">The sequence shown here is derived from an EMBL/GenBank/DDBJ whole genome shotgun (WGS) entry which is preliminary data.</text>
</comment>
<dbReference type="EMBL" id="LXPE01000034">
    <property type="protein sequence ID" value="OBA25910.1"/>
    <property type="molecule type" value="Genomic_DNA"/>
</dbReference>
<feature type="region of interest" description="Disordered" evidence="1">
    <location>
        <begin position="53"/>
        <end position="76"/>
    </location>
</feature>
<feature type="region of interest" description="Disordered" evidence="1">
    <location>
        <begin position="15"/>
        <end position="41"/>
    </location>
</feature>
<accession>A0A1B7TB14</accession>
<dbReference type="OrthoDB" id="8436363at2759"/>
<dbReference type="AlphaFoldDB" id="A0A1B7TB14"/>
<feature type="compositionally biased region" description="Basic and acidic residues" evidence="1">
    <location>
        <begin position="250"/>
        <end position="261"/>
    </location>
</feature>
<feature type="region of interest" description="Disordered" evidence="1">
    <location>
        <begin position="512"/>
        <end position="539"/>
    </location>
</feature>
<feature type="region of interest" description="Disordered" evidence="1">
    <location>
        <begin position="191"/>
        <end position="222"/>
    </location>
</feature>
<feature type="compositionally biased region" description="Acidic residues" evidence="1">
    <location>
        <begin position="275"/>
        <end position="284"/>
    </location>
</feature>
<feature type="compositionally biased region" description="Basic and acidic residues" evidence="1">
    <location>
        <begin position="520"/>
        <end position="532"/>
    </location>
</feature>
<keyword evidence="3" id="KW-1185">Reference proteome</keyword>
<protein>
    <submittedName>
        <fullName evidence="2">Uncharacterized protein</fullName>
    </submittedName>
</protein>
<organism evidence="2 3">
    <name type="scientific">Hanseniaspora valbyensis NRRL Y-1626</name>
    <dbReference type="NCBI Taxonomy" id="766949"/>
    <lineage>
        <taxon>Eukaryota</taxon>
        <taxon>Fungi</taxon>
        <taxon>Dikarya</taxon>
        <taxon>Ascomycota</taxon>
        <taxon>Saccharomycotina</taxon>
        <taxon>Saccharomycetes</taxon>
        <taxon>Saccharomycodales</taxon>
        <taxon>Saccharomycodaceae</taxon>
        <taxon>Hanseniaspora</taxon>
    </lineage>
</organism>
<evidence type="ECO:0000313" key="3">
    <source>
        <dbReference type="Proteomes" id="UP000092321"/>
    </source>
</evidence>
<gene>
    <name evidence="2" type="ORF">HANVADRAFT_53556</name>
</gene>
<evidence type="ECO:0000313" key="2">
    <source>
        <dbReference type="EMBL" id="OBA25910.1"/>
    </source>
</evidence>